<name>A0ABV7C410_9PROT</name>
<evidence type="ECO:0000313" key="3">
    <source>
        <dbReference type="Proteomes" id="UP001595420"/>
    </source>
</evidence>
<gene>
    <name evidence="2" type="ORF">ACFOD3_23940</name>
</gene>
<accession>A0ABV7C410</accession>
<feature type="region of interest" description="Disordered" evidence="1">
    <location>
        <begin position="1"/>
        <end position="36"/>
    </location>
</feature>
<evidence type="ECO:0000256" key="1">
    <source>
        <dbReference type="SAM" id="MobiDB-lite"/>
    </source>
</evidence>
<keyword evidence="3" id="KW-1185">Reference proteome</keyword>
<reference evidence="3" key="1">
    <citation type="journal article" date="2019" name="Int. J. Syst. Evol. Microbiol.">
        <title>The Global Catalogue of Microorganisms (GCM) 10K type strain sequencing project: providing services to taxonomists for standard genome sequencing and annotation.</title>
        <authorList>
            <consortium name="The Broad Institute Genomics Platform"/>
            <consortium name="The Broad Institute Genome Sequencing Center for Infectious Disease"/>
            <person name="Wu L."/>
            <person name="Ma J."/>
        </authorList>
    </citation>
    <scope>NUCLEOTIDE SEQUENCE [LARGE SCALE GENOMIC DNA]</scope>
    <source>
        <strain evidence="3">CGMCC 1.16855</strain>
    </source>
</reference>
<evidence type="ECO:0000313" key="2">
    <source>
        <dbReference type="EMBL" id="MFC3002970.1"/>
    </source>
</evidence>
<dbReference type="RefSeq" id="WP_216839278.1">
    <property type="nucleotide sequence ID" value="NZ_JAFNJS010000008.1"/>
</dbReference>
<organism evidence="2 3">
    <name type="scientific">Falsiroseomonas tokyonensis</name>
    <dbReference type="NCBI Taxonomy" id="430521"/>
    <lineage>
        <taxon>Bacteria</taxon>
        <taxon>Pseudomonadati</taxon>
        <taxon>Pseudomonadota</taxon>
        <taxon>Alphaproteobacteria</taxon>
        <taxon>Acetobacterales</taxon>
        <taxon>Roseomonadaceae</taxon>
        <taxon>Falsiroseomonas</taxon>
    </lineage>
</organism>
<sequence length="99" mass="10690">MSTTKPRLEQLRQSSGLAALPDSITTGQPGEFGHTVTKPIGQATVDDIAFAIQALNSESSEVFRRLDALRRLHDRSRRAGGLGAELAIDAAMRVEEGSW</sequence>
<proteinExistence type="predicted"/>
<feature type="compositionally biased region" description="Basic and acidic residues" evidence="1">
    <location>
        <begin position="1"/>
        <end position="10"/>
    </location>
</feature>
<comment type="caution">
    <text evidence="2">The sequence shown here is derived from an EMBL/GenBank/DDBJ whole genome shotgun (WGS) entry which is preliminary data.</text>
</comment>
<dbReference type="EMBL" id="JBHRSB010000008">
    <property type="protein sequence ID" value="MFC3002970.1"/>
    <property type="molecule type" value="Genomic_DNA"/>
</dbReference>
<dbReference type="Proteomes" id="UP001595420">
    <property type="component" value="Unassembled WGS sequence"/>
</dbReference>
<protein>
    <submittedName>
        <fullName evidence="2">Uncharacterized protein</fullName>
    </submittedName>
</protein>